<dbReference type="InterPro" id="IPR016187">
    <property type="entry name" value="CTDL_fold"/>
</dbReference>
<evidence type="ECO:0000313" key="4">
    <source>
        <dbReference type="Proteomes" id="UP000199071"/>
    </source>
</evidence>
<dbReference type="SUPFAM" id="SSF56436">
    <property type="entry name" value="C-type lectin-like"/>
    <property type="match status" value="1"/>
</dbReference>
<evidence type="ECO:0000313" key="3">
    <source>
        <dbReference type="EMBL" id="SDB22874.1"/>
    </source>
</evidence>
<organism evidence="3 4">
    <name type="scientific">Bauldia litoralis</name>
    <dbReference type="NCBI Taxonomy" id="665467"/>
    <lineage>
        <taxon>Bacteria</taxon>
        <taxon>Pseudomonadati</taxon>
        <taxon>Pseudomonadota</taxon>
        <taxon>Alphaproteobacteria</taxon>
        <taxon>Hyphomicrobiales</taxon>
        <taxon>Kaistiaceae</taxon>
        <taxon>Bauldia</taxon>
    </lineage>
</organism>
<proteinExistence type="predicted"/>
<dbReference type="AlphaFoldDB" id="A0A1G6BQF5"/>
<keyword evidence="2" id="KW-0732">Signal</keyword>
<evidence type="ECO:0000256" key="1">
    <source>
        <dbReference type="SAM" id="MobiDB-lite"/>
    </source>
</evidence>
<name>A0A1G6BQF5_9HYPH</name>
<dbReference type="OrthoDB" id="3078267at2"/>
<feature type="compositionally biased region" description="Polar residues" evidence="1">
    <location>
        <begin position="129"/>
        <end position="140"/>
    </location>
</feature>
<feature type="chain" id="PRO_5011591285" description="Collagenase NC10 and Endostatin" evidence="2">
    <location>
        <begin position="24"/>
        <end position="210"/>
    </location>
</feature>
<accession>A0A1G6BQF5</accession>
<evidence type="ECO:0000256" key="2">
    <source>
        <dbReference type="SAM" id="SignalP"/>
    </source>
</evidence>
<reference evidence="3 4" key="1">
    <citation type="submission" date="2016-10" db="EMBL/GenBank/DDBJ databases">
        <authorList>
            <person name="de Groot N.N."/>
        </authorList>
    </citation>
    <scope>NUCLEOTIDE SEQUENCE [LARGE SCALE GENOMIC DNA]</scope>
    <source>
        <strain evidence="3 4">ATCC 35022</strain>
    </source>
</reference>
<feature type="region of interest" description="Disordered" evidence="1">
    <location>
        <begin position="119"/>
        <end position="140"/>
    </location>
</feature>
<dbReference type="EMBL" id="FMXQ01000003">
    <property type="protein sequence ID" value="SDB22874.1"/>
    <property type="molecule type" value="Genomic_DNA"/>
</dbReference>
<dbReference type="Gene3D" id="3.10.100.10">
    <property type="entry name" value="Mannose-Binding Protein A, subunit A"/>
    <property type="match status" value="1"/>
</dbReference>
<feature type="signal peptide" evidence="2">
    <location>
        <begin position="1"/>
        <end position="23"/>
    </location>
</feature>
<dbReference type="InterPro" id="IPR016186">
    <property type="entry name" value="C-type_lectin-like/link_sf"/>
</dbReference>
<dbReference type="STRING" id="665467.SAMN02982931_01728"/>
<keyword evidence="4" id="KW-1185">Reference proteome</keyword>
<protein>
    <recommendedName>
        <fullName evidence="5">Collagenase NC10 and Endostatin</fullName>
    </recommendedName>
</protein>
<dbReference type="Proteomes" id="UP000199071">
    <property type="component" value="Unassembled WGS sequence"/>
</dbReference>
<gene>
    <name evidence="3" type="ORF">SAMN02982931_01728</name>
</gene>
<evidence type="ECO:0008006" key="5">
    <source>
        <dbReference type="Google" id="ProtNLM"/>
    </source>
</evidence>
<dbReference type="RefSeq" id="WP_090876330.1">
    <property type="nucleotide sequence ID" value="NZ_FMXQ01000003.1"/>
</dbReference>
<sequence length="210" mass="21371">MSRLTIALLAGALIGSATAVAGAQDMEDMTFFITSAGPGDGANLGGIAGADAICASLAEVAGSGDKTWRAYLSTSDENARDRIGSGPWHNAKGELIAASLDDLHGGANAISKQTGLTEKGDVVNGRGDTPNQHDILTGSNADGTYAPDMTCGDWTLNGDGAAMVGHSDRMGLRDDAPSKSWNASHPSRGCSQEALIGTGGNGYFYCFATN</sequence>